<comment type="caution">
    <text evidence="2">The sequence shown here is derived from an EMBL/GenBank/DDBJ whole genome shotgun (WGS) entry which is preliminary data.</text>
</comment>
<dbReference type="PANTHER" id="PTHR48079">
    <property type="entry name" value="PROTEIN YEEZ"/>
    <property type="match status" value="1"/>
</dbReference>
<dbReference type="AlphaFoldDB" id="A0A7V3NTQ4"/>
<dbReference type="EMBL" id="DTGD01000159">
    <property type="protein sequence ID" value="HGB36118.1"/>
    <property type="molecule type" value="Genomic_DNA"/>
</dbReference>
<reference evidence="2" key="1">
    <citation type="journal article" date="2020" name="mSystems">
        <title>Genome- and Community-Level Interaction Insights into Carbon Utilization and Element Cycling Functions of Hydrothermarchaeota in Hydrothermal Sediment.</title>
        <authorList>
            <person name="Zhou Z."/>
            <person name="Liu Y."/>
            <person name="Xu W."/>
            <person name="Pan J."/>
            <person name="Luo Z.H."/>
            <person name="Li M."/>
        </authorList>
    </citation>
    <scope>NUCLEOTIDE SEQUENCE [LARGE SCALE GENOMIC DNA]</scope>
    <source>
        <strain evidence="2">SpSt-754</strain>
    </source>
</reference>
<dbReference type="Gene3D" id="3.40.50.720">
    <property type="entry name" value="NAD(P)-binding Rossmann-like Domain"/>
    <property type="match status" value="1"/>
</dbReference>
<protein>
    <submittedName>
        <fullName evidence="2">NAD-dependent epimerase/dehydratase family protein</fullName>
    </submittedName>
</protein>
<evidence type="ECO:0000313" key="2">
    <source>
        <dbReference type="EMBL" id="HGB36118.1"/>
    </source>
</evidence>
<evidence type="ECO:0000259" key="1">
    <source>
        <dbReference type="Pfam" id="PF01370"/>
    </source>
</evidence>
<feature type="domain" description="NAD-dependent epimerase/dehydratase" evidence="1">
    <location>
        <begin position="6"/>
        <end position="218"/>
    </location>
</feature>
<dbReference type="InterPro" id="IPR051783">
    <property type="entry name" value="NAD(P)-dependent_oxidoreduct"/>
</dbReference>
<dbReference type="SUPFAM" id="SSF51735">
    <property type="entry name" value="NAD(P)-binding Rossmann-fold domains"/>
    <property type="match status" value="1"/>
</dbReference>
<dbReference type="InterPro" id="IPR036291">
    <property type="entry name" value="NAD(P)-bd_dom_sf"/>
</dbReference>
<accession>A0A7V3NTQ4</accession>
<gene>
    <name evidence="2" type="ORF">ENV38_04360</name>
</gene>
<dbReference type="Pfam" id="PF01370">
    <property type="entry name" value="Epimerase"/>
    <property type="match status" value="1"/>
</dbReference>
<sequence length="322" mass="35579">MSKLAVVTGASGHLGANIVRNLLEKGYRVRAVVKSDTRGVANLPCEVVKADLLNKNELLNAFKGAFAVIHSAAHISITSFDKELVWETNVVGTKNVIEAVKANKVERLIYIGSIHAFRDEGRPVNENSPLVDGTGSIYDISKAEGIKLVQDAITEGLNAVILCPTALIGPYDYKPSLMGRFLISLSKKRVPALVEGGFDWVDPRDVAEAVSKALTNGDGIYILSGIYLEVSRLSELWCEISKVRCPKVVFPLNWAQIGASILLPLSKIFKFRPLFTPEALKALSWKSPISREKAEKDLNYKPRPIEETLNDTYKWFKEHGYL</sequence>
<dbReference type="GO" id="GO:0004029">
    <property type="term" value="F:aldehyde dehydrogenase (NAD+) activity"/>
    <property type="evidence" value="ECO:0007669"/>
    <property type="project" value="TreeGrafter"/>
</dbReference>
<dbReference type="PANTHER" id="PTHR48079:SF6">
    <property type="entry name" value="NAD(P)-BINDING DOMAIN-CONTAINING PROTEIN-RELATED"/>
    <property type="match status" value="1"/>
</dbReference>
<organism evidence="2">
    <name type="scientific">candidate division WOR-3 bacterium</name>
    <dbReference type="NCBI Taxonomy" id="2052148"/>
    <lineage>
        <taxon>Bacteria</taxon>
        <taxon>Bacteria division WOR-3</taxon>
    </lineage>
</organism>
<dbReference type="GO" id="GO:0005737">
    <property type="term" value="C:cytoplasm"/>
    <property type="evidence" value="ECO:0007669"/>
    <property type="project" value="TreeGrafter"/>
</dbReference>
<name>A0A7V3NTQ4_UNCW3</name>
<dbReference type="InterPro" id="IPR001509">
    <property type="entry name" value="Epimerase_deHydtase"/>
</dbReference>
<proteinExistence type="predicted"/>